<dbReference type="InterPro" id="IPR036396">
    <property type="entry name" value="Cyt_P450_sf"/>
</dbReference>
<evidence type="ECO:0000256" key="3">
    <source>
        <dbReference type="ARBA" id="ARBA00010617"/>
    </source>
</evidence>
<evidence type="ECO:0000256" key="10">
    <source>
        <dbReference type="ARBA" id="ARBA00023033"/>
    </source>
</evidence>
<keyword evidence="14" id="KW-0732">Signal</keyword>
<proteinExistence type="inferred from homology"/>
<evidence type="ECO:0000256" key="12">
    <source>
        <dbReference type="PIRSR" id="PIRSR602401-1"/>
    </source>
</evidence>
<dbReference type="Proteomes" id="UP000295252">
    <property type="component" value="Chromosome VIII"/>
</dbReference>
<evidence type="ECO:0000256" key="7">
    <source>
        <dbReference type="ARBA" id="ARBA00022989"/>
    </source>
</evidence>
<dbReference type="PRINTS" id="PR00463">
    <property type="entry name" value="EP450I"/>
</dbReference>
<dbReference type="Gramene" id="CDP16102">
    <property type="protein sequence ID" value="CDP16102"/>
    <property type="gene ID" value="GSCOC_T00017142001"/>
</dbReference>
<feature type="binding site" description="axial binding residue" evidence="12">
    <location>
        <position position="442"/>
    </location>
    <ligand>
        <name>heme</name>
        <dbReference type="ChEBI" id="CHEBI:30413"/>
    </ligand>
    <ligandPart>
        <name>Fe</name>
        <dbReference type="ChEBI" id="CHEBI:18248"/>
    </ligandPart>
</feature>
<evidence type="ECO:0000313" key="15">
    <source>
        <dbReference type="EMBL" id="CDP16102.1"/>
    </source>
</evidence>
<evidence type="ECO:0000256" key="14">
    <source>
        <dbReference type="SAM" id="SignalP"/>
    </source>
</evidence>
<dbReference type="GO" id="GO:0004497">
    <property type="term" value="F:monooxygenase activity"/>
    <property type="evidence" value="ECO:0007669"/>
    <property type="project" value="UniProtKB-KW"/>
</dbReference>
<dbReference type="FunFam" id="1.10.630.10:FF:000011">
    <property type="entry name" value="Cytochrome P450 83B1"/>
    <property type="match status" value="1"/>
</dbReference>
<dbReference type="Gene3D" id="1.10.630.10">
    <property type="entry name" value="Cytochrome P450"/>
    <property type="match status" value="1"/>
</dbReference>
<dbReference type="GO" id="GO:0005506">
    <property type="term" value="F:iron ion binding"/>
    <property type="evidence" value="ECO:0007669"/>
    <property type="project" value="InterPro"/>
</dbReference>
<evidence type="ECO:0000256" key="11">
    <source>
        <dbReference type="ARBA" id="ARBA00023136"/>
    </source>
</evidence>
<keyword evidence="11" id="KW-0472">Membrane</keyword>
<protein>
    <recommendedName>
        <fullName evidence="17">Cytochrome P450</fullName>
    </recommendedName>
</protein>
<reference evidence="16" key="1">
    <citation type="journal article" date="2014" name="Science">
        <title>The coffee genome provides insight into the convergent evolution of caffeine biosynthesis.</title>
        <authorList>
            <person name="Denoeud F."/>
            <person name="Carretero-Paulet L."/>
            <person name="Dereeper A."/>
            <person name="Droc G."/>
            <person name="Guyot R."/>
            <person name="Pietrella M."/>
            <person name="Zheng C."/>
            <person name="Alberti A."/>
            <person name="Anthony F."/>
            <person name="Aprea G."/>
            <person name="Aury J.M."/>
            <person name="Bento P."/>
            <person name="Bernard M."/>
            <person name="Bocs S."/>
            <person name="Campa C."/>
            <person name="Cenci A."/>
            <person name="Combes M.C."/>
            <person name="Crouzillat D."/>
            <person name="Da Silva C."/>
            <person name="Daddiego L."/>
            <person name="De Bellis F."/>
            <person name="Dussert S."/>
            <person name="Garsmeur O."/>
            <person name="Gayraud T."/>
            <person name="Guignon V."/>
            <person name="Jahn K."/>
            <person name="Jamilloux V."/>
            <person name="Joet T."/>
            <person name="Labadie K."/>
            <person name="Lan T."/>
            <person name="Leclercq J."/>
            <person name="Lepelley M."/>
            <person name="Leroy T."/>
            <person name="Li L.T."/>
            <person name="Librado P."/>
            <person name="Lopez L."/>
            <person name="Munoz A."/>
            <person name="Noel B."/>
            <person name="Pallavicini A."/>
            <person name="Perrotta G."/>
            <person name="Poncet V."/>
            <person name="Pot D."/>
            <person name="Priyono X."/>
            <person name="Rigoreau M."/>
            <person name="Rouard M."/>
            <person name="Rozas J."/>
            <person name="Tranchant-Dubreuil C."/>
            <person name="VanBuren R."/>
            <person name="Zhang Q."/>
            <person name="Andrade A.C."/>
            <person name="Argout X."/>
            <person name="Bertrand B."/>
            <person name="de Kochko A."/>
            <person name="Graziosi G."/>
            <person name="Henry R.J."/>
            <person name="Jayarama X."/>
            <person name="Ming R."/>
            <person name="Nagai C."/>
            <person name="Rounsley S."/>
            <person name="Sankoff D."/>
            <person name="Giuliano G."/>
            <person name="Albert V.A."/>
            <person name="Wincker P."/>
            <person name="Lashermes P."/>
        </authorList>
    </citation>
    <scope>NUCLEOTIDE SEQUENCE [LARGE SCALE GENOMIC DNA]</scope>
    <source>
        <strain evidence="16">cv. DH200-94</strain>
    </source>
</reference>
<keyword evidence="9 12" id="KW-0408">Iron</keyword>
<dbReference type="PRINTS" id="PR00385">
    <property type="entry name" value="P450"/>
</dbReference>
<sequence length="500" mass="57279">MEILILLVFPISLLLILLLISNKKEKSSTIHHPPGPPRLPFIGNFHQLDTSCLHKYLWKLSQKYGPIMFLKLGSIPTLVISSARLAEEVLKNQDLIFCSRPKMLALQKLTYNGIDIALAPYSQEWREMRKICVIHLLSAKRLQMFRPIREDEVSRMIKKISEQAASTGQVINLSETLVSLACSMICRIAFGKRFDEEGQERRRFNGLIHEAQAMLGGFFFSDYFPSIAWIDKFTGMLARLESIYEKFDSFYQELIDEHLDPNRPKSMDGDIIDLMLQLQQDGSTSFEITMDHIKAMLMNVFFAATDTSTVTVIWAMTAMMQKPTVMKKLQAEIREIMGKKQMLDEDDVQMLPYLKAVVKETFRLYLAVPLLVPRETIGKCTIDGYDIQPKTLVYVNAWGIARDPEYWENPDEFLPERFLNSSVDVRGQDFQLIPFGAGRRGCPGYPMGLVTVELVLANILHSFDWELPPGMKKEDIDTDALPGLTMNKKNDLWLVTKLHL</sequence>
<dbReference type="PANTHER" id="PTHR47955">
    <property type="entry name" value="CYTOCHROME P450 FAMILY 71 PROTEIN"/>
    <property type="match status" value="1"/>
</dbReference>
<feature type="signal peptide" evidence="14">
    <location>
        <begin position="1"/>
        <end position="29"/>
    </location>
</feature>
<evidence type="ECO:0000256" key="13">
    <source>
        <dbReference type="RuleBase" id="RU000461"/>
    </source>
</evidence>
<dbReference type="GO" id="GO:0016705">
    <property type="term" value="F:oxidoreductase activity, acting on paired donors, with incorporation or reduction of molecular oxygen"/>
    <property type="evidence" value="ECO:0007669"/>
    <property type="project" value="InterPro"/>
</dbReference>
<evidence type="ECO:0000313" key="16">
    <source>
        <dbReference type="Proteomes" id="UP000295252"/>
    </source>
</evidence>
<keyword evidence="6 12" id="KW-0479">Metal-binding</keyword>
<dbReference type="Pfam" id="PF00067">
    <property type="entry name" value="p450"/>
    <property type="match status" value="1"/>
</dbReference>
<evidence type="ECO:0000256" key="1">
    <source>
        <dbReference type="ARBA" id="ARBA00001971"/>
    </source>
</evidence>
<dbReference type="FunCoup" id="A0A068V6A8">
    <property type="interactions" value="288"/>
</dbReference>
<keyword evidence="8 13" id="KW-0560">Oxidoreductase</keyword>
<evidence type="ECO:0000256" key="4">
    <source>
        <dbReference type="ARBA" id="ARBA00022617"/>
    </source>
</evidence>
<comment type="subcellular location">
    <subcellularLocation>
        <location evidence="2">Membrane</location>
        <topology evidence="2">Single-pass membrane protein</topology>
    </subcellularLocation>
</comment>
<comment type="similarity">
    <text evidence="3 13">Belongs to the cytochrome P450 family.</text>
</comment>
<dbReference type="EMBL" id="HG739201">
    <property type="protein sequence ID" value="CDP16102.1"/>
    <property type="molecule type" value="Genomic_DNA"/>
</dbReference>
<dbReference type="InterPro" id="IPR017972">
    <property type="entry name" value="Cyt_P450_CS"/>
</dbReference>
<evidence type="ECO:0000256" key="6">
    <source>
        <dbReference type="ARBA" id="ARBA00022723"/>
    </source>
</evidence>
<dbReference type="InterPro" id="IPR002401">
    <property type="entry name" value="Cyt_P450_E_grp-I"/>
</dbReference>
<dbReference type="PROSITE" id="PS00086">
    <property type="entry name" value="CYTOCHROME_P450"/>
    <property type="match status" value="1"/>
</dbReference>
<keyword evidence="7" id="KW-1133">Transmembrane helix</keyword>
<dbReference type="OrthoDB" id="2789670at2759"/>
<dbReference type="AlphaFoldDB" id="A0A068V6A8"/>
<dbReference type="CDD" id="cd11072">
    <property type="entry name" value="CYP71-like"/>
    <property type="match status" value="1"/>
</dbReference>
<dbReference type="STRING" id="49390.A0A068V6A8"/>
<dbReference type="GO" id="GO:0016020">
    <property type="term" value="C:membrane"/>
    <property type="evidence" value="ECO:0007669"/>
    <property type="project" value="UniProtKB-SubCell"/>
</dbReference>
<dbReference type="SUPFAM" id="SSF48264">
    <property type="entry name" value="Cytochrome P450"/>
    <property type="match status" value="1"/>
</dbReference>
<dbReference type="PhylomeDB" id="A0A068V6A8"/>
<evidence type="ECO:0000256" key="9">
    <source>
        <dbReference type="ARBA" id="ARBA00023004"/>
    </source>
</evidence>
<dbReference type="InParanoid" id="A0A068V6A8"/>
<dbReference type="OMA" id="HVKRTIF"/>
<evidence type="ECO:0000256" key="8">
    <source>
        <dbReference type="ARBA" id="ARBA00023002"/>
    </source>
</evidence>
<dbReference type="PANTHER" id="PTHR47955:SF22">
    <property type="entry name" value="CYTOCHROME P450 83B1-LIKE"/>
    <property type="match status" value="1"/>
</dbReference>
<evidence type="ECO:0000256" key="5">
    <source>
        <dbReference type="ARBA" id="ARBA00022692"/>
    </source>
</evidence>
<organism evidence="15 16">
    <name type="scientific">Coffea canephora</name>
    <name type="common">Robusta coffee</name>
    <dbReference type="NCBI Taxonomy" id="49390"/>
    <lineage>
        <taxon>Eukaryota</taxon>
        <taxon>Viridiplantae</taxon>
        <taxon>Streptophyta</taxon>
        <taxon>Embryophyta</taxon>
        <taxon>Tracheophyta</taxon>
        <taxon>Spermatophyta</taxon>
        <taxon>Magnoliopsida</taxon>
        <taxon>eudicotyledons</taxon>
        <taxon>Gunneridae</taxon>
        <taxon>Pentapetalae</taxon>
        <taxon>asterids</taxon>
        <taxon>lamiids</taxon>
        <taxon>Gentianales</taxon>
        <taxon>Rubiaceae</taxon>
        <taxon>Ixoroideae</taxon>
        <taxon>Gardenieae complex</taxon>
        <taxon>Bertiereae - Coffeeae clade</taxon>
        <taxon>Coffeeae</taxon>
        <taxon>Coffea</taxon>
    </lineage>
</organism>
<keyword evidence="4 12" id="KW-0349">Heme</keyword>
<evidence type="ECO:0000256" key="2">
    <source>
        <dbReference type="ARBA" id="ARBA00004167"/>
    </source>
</evidence>
<dbReference type="GO" id="GO:0020037">
    <property type="term" value="F:heme binding"/>
    <property type="evidence" value="ECO:0007669"/>
    <property type="project" value="InterPro"/>
</dbReference>
<dbReference type="InterPro" id="IPR001128">
    <property type="entry name" value="Cyt_P450"/>
</dbReference>
<comment type="cofactor">
    <cofactor evidence="1 12">
        <name>heme</name>
        <dbReference type="ChEBI" id="CHEBI:30413"/>
    </cofactor>
</comment>
<keyword evidence="10 13" id="KW-0503">Monooxygenase</keyword>
<name>A0A068V6A8_COFCA</name>
<gene>
    <name evidence="15" type="ORF">GSCOC_T00017142001</name>
</gene>
<accession>A0A068V6A8</accession>
<evidence type="ECO:0008006" key="17">
    <source>
        <dbReference type="Google" id="ProtNLM"/>
    </source>
</evidence>
<keyword evidence="5" id="KW-0812">Transmembrane</keyword>
<keyword evidence="16" id="KW-1185">Reference proteome</keyword>
<feature type="chain" id="PRO_5001658614" description="Cytochrome P450" evidence="14">
    <location>
        <begin position="30"/>
        <end position="500"/>
    </location>
</feature>